<feature type="domain" description="PLD phosphodiesterase" evidence="14">
    <location>
        <begin position="394"/>
        <end position="421"/>
    </location>
</feature>
<dbReference type="EMBL" id="QGGL01000008">
    <property type="protein sequence ID" value="PWK13148.1"/>
    <property type="molecule type" value="Genomic_DNA"/>
</dbReference>
<evidence type="ECO:0000256" key="12">
    <source>
        <dbReference type="HAMAP-Rule" id="MF_01916"/>
    </source>
</evidence>
<keyword evidence="6" id="KW-0677">Repeat</keyword>
<feature type="active site" evidence="12">
    <location>
        <position position="230"/>
    </location>
</feature>
<comment type="caution">
    <text evidence="15">The sequence shown here is derived from an EMBL/GenBank/DDBJ whole genome shotgun (WGS) entry which is preliminary data.</text>
</comment>
<feature type="active site" evidence="12">
    <location>
        <position position="406"/>
    </location>
</feature>
<dbReference type="SUPFAM" id="SSF56024">
    <property type="entry name" value="Phospholipase D/nuclease"/>
    <property type="match status" value="2"/>
</dbReference>
<evidence type="ECO:0000259" key="14">
    <source>
        <dbReference type="PROSITE" id="PS50035"/>
    </source>
</evidence>
<reference evidence="15 16" key="1">
    <citation type="submission" date="2018-05" db="EMBL/GenBank/DDBJ databases">
        <title>Genomic Encyclopedia of Type Strains, Phase IV (KMG-IV): sequencing the most valuable type-strain genomes for metagenomic binning, comparative biology and taxonomic classification.</title>
        <authorList>
            <person name="Goeker M."/>
        </authorList>
    </citation>
    <scope>NUCLEOTIDE SEQUENCE [LARGE SCALE GENOMIC DNA]</scope>
    <source>
        <strain evidence="15 16">DSM 18773</strain>
    </source>
</reference>
<feature type="active site" evidence="12">
    <location>
        <position position="401"/>
    </location>
</feature>
<dbReference type="Proteomes" id="UP000245634">
    <property type="component" value="Unassembled WGS sequence"/>
</dbReference>
<evidence type="ECO:0000256" key="13">
    <source>
        <dbReference type="NCBIfam" id="TIGR04265"/>
    </source>
</evidence>
<dbReference type="InterPro" id="IPR030874">
    <property type="entry name" value="Cardiolipin_synth_Firmi"/>
</dbReference>
<feature type="transmembrane region" description="Helical" evidence="12">
    <location>
        <begin position="36"/>
        <end position="57"/>
    </location>
</feature>
<evidence type="ECO:0000256" key="5">
    <source>
        <dbReference type="ARBA" id="ARBA00022692"/>
    </source>
</evidence>
<gene>
    <name evidence="15" type="ORF">C7459_108168</name>
</gene>
<dbReference type="Pfam" id="PF13396">
    <property type="entry name" value="PLDc_N"/>
    <property type="match status" value="1"/>
</dbReference>
<evidence type="ECO:0000256" key="7">
    <source>
        <dbReference type="ARBA" id="ARBA00022989"/>
    </source>
</evidence>
<feature type="active site" evidence="12">
    <location>
        <position position="399"/>
    </location>
</feature>
<comment type="catalytic activity">
    <reaction evidence="12">
        <text>2 a 1,2-diacyl-sn-glycero-3-phospho-(1'-sn-glycerol) = a cardiolipin + glycerol</text>
        <dbReference type="Rhea" id="RHEA:31451"/>
        <dbReference type="ChEBI" id="CHEBI:17754"/>
        <dbReference type="ChEBI" id="CHEBI:62237"/>
        <dbReference type="ChEBI" id="CHEBI:64716"/>
    </reaction>
</comment>
<dbReference type="Gene3D" id="3.30.870.10">
    <property type="entry name" value="Endonuclease Chain A"/>
    <property type="match status" value="2"/>
</dbReference>
<dbReference type="PANTHER" id="PTHR21248:SF20">
    <property type="entry name" value="CARDIOLIPIN SYNTHASE YWIE-RELATED"/>
    <property type="match status" value="1"/>
</dbReference>
<evidence type="ECO:0000256" key="10">
    <source>
        <dbReference type="ARBA" id="ARBA00023209"/>
    </source>
</evidence>
<keyword evidence="5 12" id="KW-0812">Transmembrane</keyword>
<evidence type="ECO:0000256" key="2">
    <source>
        <dbReference type="ARBA" id="ARBA00022475"/>
    </source>
</evidence>
<dbReference type="PANTHER" id="PTHR21248">
    <property type="entry name" value="CARDIOLIPIN SYNTHASE"/>
    <property type="match status" value="1"/>
</dbReference>
<dbReference type="FunFam" id="3.30.870.10:FF:000014">
    <property type="entry name" value="Cardiolipin synthase"/>
    <property type="match status" value="1"/>
</dbReference>
<feature type="active site" evidence="12">
    <location>
        <position position="223"/>
    </location>
</feature>
<dbReference type="GO" id="GO:0005886">
    <property type="term" value="C:plasma membrane"/>
    <property type="evidence" value="ECO:0007669"/>
    <property type="project" value="UniProtKB-SubCell"/>
</dbReference>
<keyword evidence="7 12" id="KW-1133">Transmembrane helix</keyword>
<keyword evidence="11 12" id="KW-1208">Phospholipid metabolism</keyword>
<evidence type="ECO:0000256" key="8">
    <source>
        <dbReference type="ARBA" id="ARBA00023098"/>
    </source>
</evidence>
<evidence type="ECO:0000313" key="16">
    <source>
        <dbReference type="Proteomes" id="UP000245634"/>
    </source>
</evidence>
<evidence type="ECO:0000256" key="4">
    <source>
        <dbReference type="ARBA" id="ARBA00022679"/>
    </source>
</evidence>
<dbReference type="InterPro" id="IPR001736">
    <property type="entry name" value="PLipase_D/transphosphatidylase"/>
</dbReference>
<dbReference type="SMART" id="SM00155">
    <property type="entry name" value="PLDc"/>
    <property type="match status" value="2"/>
</dbReference>
<sequence length="481" mass="55379">MFRIVWSVTILTLLGAIVLALVGTVIFLENRNPEKTVAWLIILMVLPVIGFLLYLVFGRNARKRKLFHHKHIEDSALKQLIDEQTQKLTEAELLQGGADRQHRLVRLLLKCAYAPLTTNNHVKVLTDGPSKFEELFHALERAKHHIHFEYYIFKNDEIGRDIQRLLISKARQGVEVRVLIDGLGSRVISKDFLEELSSGGVQVEFFFPVKFPFITSKLNFRNHRKIVVIDGRVGFLGGMNIGDEYLSRKREIGFWRDTHLVLEGECVHRMQTIFLNDWYFITRERIEDRSYYPPLPELGKVFSQIVASGPDSDWESIRQVYFTALATARNKVYIETPYFIPDESISMALKTASLSGLDVRLIVQGIPEYQLTYWASRSYFEELLQAGVKIYKYQKGILHAKVIVIDDEIGIVGSANMDIRSFQLNFEASALVYDRKFVARLQEDFTQDLEDSALVTLAEYRSRPLSDRFKESGARLLSPLL</sequence>
<accession>A0A316D9X2</accession>
<dbReference type="GO" id="GO:0008808">
    <property type="term" value="F:cardiolipin synthase activity"/>
    <property type="evidence" value="ECO:0007669"/>
    <property type="project" value="UniProtKB-UniRule"/>
</dbReference>
<keyword evidence="3 12" id="KW-0444">Lipid biosynthesis</keyword>
<comment type="similarity">
    <text evidence="12">Belongs to the phospholipase D family. Cardiolipin synthase subfamily.</text>
</comment>
<keyword evidence="9 12" id="KW-0472">Membrane</keyword>
<evidence type="ECO:0000256" key="3">
    <source>
        <dbReference type="ARBA" id="ARBA00022516"/>
    </source>
</evidence>
<keyword evidence="10 12" id="KW-0594">Phospholipid biosynthesis</keyword>
<dbReference type="CDD" id="cd09110">
    <property type="entry name" value="PLDc_CLS_1"/>
    <property type="match status" value="1"/>
</dbReference>
<keyword evidence="16" id="KW-1185">Reference proteome</keyword>
<dbReference type="EC" id="2.7.8.-" evidence="12 13"/>
<dbReference type="InterPro" id="IPR027379">
    <property type="entry name" value="CLS_N"/>
</dbReference>
<evidence type="ECO:0000256" key="11">
    <source>
        <dbReference type="ARBA" id="ARBA00023264"/>
    </source>
</evidence>
<dbReference type="CDD" id="cd09112">
    <property type="entry name" value="PLDc_CLS_2"/>
    <property type="match status" value="1"/>
</dbReference>
<dbReference type="InterPro" id="IPR025202">
    <property type="entry name" value="PLD-like_dom"/>
</dbReference>
<keyword evidence="8 12" id="KW-0443">Lipid metabolism</keyword>
<dbReference type="NCBIfam" id="TIGR04265">
    <property type="entry name" value="bac_cardiolipin"/>
    <property type="match status" value="1"/>
</dbReference>
<feature type="domain" description="PLD phosphodiesterase" evidence="14">
    <location>
        <begin position="218"/>
        <end position="245"/>
    </location>
</feature>
<evidence type="ECO:0000256" key="6">
    <source>
        <dbReference type="ARBA" id="ARBA00022737"/>
    </source>
</evidence>
<protein>
    <recommendedName>
        <fullName evidence="12 13">Cardiolipin synthase</fullName>
        <shortName evidence="12">CL synthase</shortName>
        <ecNumber evidence="12 13">2.7.8.-</ecNumber>
    </recommendedName>
</protein>
<dbReference type="GO" id="GO:0032049">
    <property type="term" value="P:cardiolipin biosynthetic process"/>
    <property type="evidence" value="ECO:0007669"/>
    <property type="project" value="UniProtKB-UniRule"/>
</dbReference>
<comment type="subcellular location">
    <subcellularLocation>
        <location evidence="1 12">Cell membrane</location>
        <topology evidence="1 12">Multi-pass membrane protein</topology>
    </subcellularLocation>
</comment>
<comment type="function">
    <text evidence="12">Catalyzes the reversible phosphatidyl group transfer from one phosphatidylglycerol molecule to another to form cardiolipin (CL) (diphosphatidylglycerol) and glycerol.</text>
</comment>
<evidence type="ECO:0000256" key="9">
    <source>
        <dbReference type="ARBA" id="ARBA00023136"/>
    </source>
</evidence>
<keyword evidence="4 12" id="KW-0808">Transferase</keyword>
<evidence type="ECO:0000256" key="1">
    <source>
        <dbReference type="ARBA" id="ARBA00004651"/>
    </source>
</evidence>
<organism evidence="15 16">
    <name type="scientific">Tumebacillus permanentifrigoris</name>
    <dbReference type="NCBI Taxonomy" id="378543"/>
    <lineage>
        <taxon>Bacteria</taxon>
        <taxon>Bacillati</taxon>
        <taxon>Bacillota</taxon>
        <taxon>Bacilli</taxon>
        <taxon>Bacillales</taxon>
        <taxon>Alicyclobacillaceae</taxon>
        <taxon>Tumebacillus</taxon>
    </lineage>
</organism>
<dbReference type="PROSITE" id="PS50035">
    <property type="entry name" value="PLD"/>
    <property type="match status" value="2"/>
</dbReference>
<comment type="caution">
    <text evidence="12">Lacks conserved residue(s) required for the propagation of feature annotation.</text>
</comment>
<dbReference type="AlphaFoldDB" id="A0A316D9X2"/>
<feature type="active site" evidence="12">
    <location>
        <position position="225"/>
    </location>
</feature>
<evidence type="ECO:0000313" key="15">
    <source>
        <dbReference type="EMBL" id="PWK13148.1"/>
    </source>
</evidence>
<proteinExistence type="inferred from homology"/>
<dbReference type="HAMAP" id="MF_01916">
    <property type="entry name" value="Cardiolipin_synth_Cls"/>
    <property type="match status" value="1"/>
</dbReference>
<dbReference type="InterPro" id="IPR022924">
    <property type="entry name" value="Cardiolipin_synthase"/>
</dbReference>
<name>A0A316D9X2_9BACL</name>
<dbReference type="Pfam" id="PF13091">
    <property type="entry name" value="PLDc_2"/>
    <property type="match status" value="2"/>
</dbReference>
<keyword evidence="2 12" id="KW-1003">Cell membrane</keyword>